<evidence type="ECO:0000313" key="8">
    <source>
        <dbReference type="EMBL" id="OGY10809.1"/>
    </source>
</evidence>
<evidence type="ECO:0000256" key="3">
    <source>
        <dbReference type="ARBA" id="ARBA00022980"/>
    </source>
</evidence>
<dbReference type="AlphaFoldDB" id="A0A1G1V606"/>
<feature type="region of interest" description="Disordered" evidence="7">
    <location>
        <begin position="1"/>
        <end position="25"/>
    </location>
</feature>
<dbReference type="GO" id="GO:0005840">
    <property type="term" value="C:ribosome"/>
    <property type="evidence" value="ECO:0007669"/>
    <property type="project" value="UniProtKB-KW"/>
</dbReference>
<comment type="function">
    <text evidence="6">Binds directly to 16S ribosomal RNA.</text>
</comment>
<evidence type="ECO:0000256" key="4">
    <source>
        <dbReference type="ARBA" id="ARBA00023274"/>
    </source>
</evidence>
<keyword evidence="3 6" id="KW-0689">Ribosomal protein</keyword>
<dbReference type="InterPro" id="IPR002583">
    <property type="entry name" value="Ribosomal_bS20"/>
</dbReference>
<sequence length="78" mass="8860">MPVIKSAKKALRQSGRNRLSNDKRRQDFREAIKGFRESPTLKLLSGAYSSLDRAVDNKVIHLNRASRLKANLQKLLKG</sequence>
<dbReference type="Pfam" id="PF01649">
    <property type="entry name" value="Ribosomal_S20p"/>
    <property type="match status" value="1"/>
</dbReference>
<keyword evidence="1 6" id="KW-0699">rRNA-binding</keyword>
<keyword evidence="4 6" id="KW-0687">Ribonucleoprotein</keyword>
<dbReference type="HAMAP" id="MF_00500">
    <property type="entry name" value="Ribosomal_bS20"/>
    <property type="match status" value="1"/>
</dbReference>
<dbReference type="Gene3D" id="1.20.58.110">
    <property type="entry name" value="Ribosomal protein S20"/>
    <property type="match status" value="1"/>
</dbReference>
<evidence type="ECO:0000256" key="2">
    <source>
        <dbReference type="ARBA" id="ARBA00022884"/>
    </source>
</evidence>
<evidence type="ECO:0000256" key="6">
    <source>
        <dbReference type="HAMAP-Rule" id="MF_00500"/>
    </source>
</evidence>
<keyword evidence="2 6" id="KW-0694">RNA-binding</keyword>
<dbReference type="GO" id="GO:0019843">
    <property type="term" value="F:rRNA binding"/>
    <property type="evidence" value="ECO:0007669"/>
    <property type="project" value="UniProtKB-UniRule"/>
</dbReference>
<comment type="caution">
    <text evidence="8">The sequence shown here is derived from an EMBL/GenBank/DDBJ whole genome shotgun (WGS) entry which is preliminary data.</text>
</comment>
<evidence type="ECO:0000256" key="5">
    <source>
        <dbReference type="ARBA" id="ARBA00035136"/>
    </source>
</evidence>
<dbReference type="GO" id="GO:0003735">
    <property type="term" value="F:structural constituent of ribosome"/>
    <property type="evidence" value="ECO:0007669"/>
    <property type="project" value="InterPro"/>
</dbReference>
<dbReference type="STRING" id="1797516.A3D26_01475"/>
<name>A0A1G1V606_9BACT</name>
<protein>
    <recommendedName>
        <fullName evidence="5 6">Small ribosomal subunit protein bS20</fullName>
    </recommendedName>
</protein>
<evidence type="ECO:0000256" key="1">
    <source>
        <dbReference type="ARBA" id="ARBA00022730"/>
    </source>
</evidence>
<reference evidence="8 9" key="1">
    <citation type="journal article" date="2016" name="Nat. Commun.">
        <title>Thousands of microbial genomes shed light on interconnected biogeochemical processes in an aquifer system.</title>
        <authorList>
            <person name="Anantharaman K."/>
            <person name="Brown C.T."/>
            <person name="Hug L.A."/>
            <person name="Sharon I."/>
            <person name="Castelle C.J."/>
            <person name="Probst A.J."/>
            <person name="Thomas B.C."/>
            <person name="Singh A."/>
            <person name="Wilkins M.J."/>
            <person name="Karaoz U."/>
            <person name="Brodie E.L."/>
            <person name="Williams K.H."/>
            <person name="Hubbard S.S."/>
            <person name="Banfield J.F."/>
        </authorList>
    </citation>
    <scope>NUCLEOTIDE SEQUENCE [LARGE SCALE GENOMIC DNA]</scope>
</reference>
<comment type="similarity">
    <text evidence="6">Belongs to the bacterial ribosomal protein bS20 family.</text>
</comment>
<feature type="compositionally biased region" description="Basic residues" evidence="7">
    <location>
        <begin position="1"/>
        <end position="11"/>
    </location>
</feature>
<dbReference type="Proteomes" id="UP000178319">
    <property type="component" value="Unassembled WGS sequence"/>
</dbReference>
<dbReference type="GO" id="GO:0006412">
    <property type="term" value="P:translation"/>
    <property type="evidence" value="ECO:0007669"/>
    <property type="project" value="UniProtKB-UniRule"/>
</dbReference>
<evidence type="ECO:0000256" key="7">
    <source>
        <dbReference type="SAM" id="MobiDB-lite"/>
    </source>
</evidence>
<dbReference type="InterPro" id="IPR036510">
    <property type="entry name" value="Ribosomal_bS20_sf"/>
</dbReference>
<organism evidence="8 9">
    <name type="scientific">Candidatus Blackburnbacteria bacterium RIFCSPHIGHO2_02_FULL_44_20</name>
    <dbReference type="NCBI Taxonomy" id="1797516"/>
    <lineage>
        <taxon>Bacteria</taxon>
        <taxon>Candidatus Blackburniibacteriota</taxon>
    </lineage>
</organism>
<dbReference type="EMBL" id="MHBZ01000029">
    <property type="protein sequence ID" value="OGY10809.1"/>
    <property type="molecule type" value="Genomic_DNA"/>
</dbReference>
<dbReference type="NCBIfam" id="TIGR00029">
    <property type="entry name" value="S20"/>
    <property type="match status" value="1"/>
</dbReference>
<accession>A0A1G1V606</accession>
<dbReference type="GO" id="GO:1990904">
    <property type="term" value="C:ribonucleoprotein complex"/>
    <property type="evidence" value="ECO:0007669"/>
    <property type="project" value="UniProtKB-KW"/>
</dbReference>
<proteinExistence type="inferred from homology"/>
<gene>
    <name evidence="6" type="primary">rpsT</name>
    <name evidence="8" type="ORF">A3D26_01475</name>
</gene>
<dbReference type="SUPFAM" id="SSF46992">
    <property type="entry name" value="Ribosomal protein S20"/>
    <property type="match status" value="1"/>
</dbReference>
<evidence type="ECO:0000313" key="9">
    <source>
        <dbReference type="Proteomes" id="UP000178319"/>
    </source>
</evidence>